<dbReference type="PROSITE" id="PS51011">
    <property type="entry name" value="ARID"/>
    <property type="match status" value="1"/>
</dbReference>
<dbReference type="GO" id="GO:0003677">
    <property type="term" value="F:DNA binding"/>
    <property type="evidence" value="ECO:0007669"/>
    <property type="project" value="InterPro"/>
</dbReference>
<name>A0A7R8WE70_9CRUS</name>
<accession>A0A7R8WE70</accession>
<feature type="compositionally biased region" description="Low complexity" evidence="3">
    <location>
        <begin position="332"/>
        <end position="346"/>
    </location>
</feature>
<dbReference type="InterPro" id="IPR036431">
    <property type="entry name" value="ARID_dom_sf"/>
</dbReference>
<dbReference type="SMART" id="SM00558">
    <property type="entry name" value="JmjC"/>
    <property type="match status" value="1"/>
</dbReference>
<feature type="compositionally biased region" description="Acidic residues" evidence="3">
    <location>
        <begin position="371"/>
        <end position="380"/>
    </location>
</feature>
<feature type="compositionally biased region" description="Pro residues" evidence="3">
    <location>
        <begin position="46"/>
        <end position="61"/>
    </location>
</feature>
<dbReference type="AlphaFoldDB" id="A0A7R8WE70"/>
<dbReference type="PANTHER" id="PTHR10694">
    <property type="entry name" value="LYSINE-SPECIFIC DEMETHYLASE"/>
    <property type="match status" value="1"/>
</dbReference>
<dbReference type="EMBL" id="OB661085">
    <property type="protein sequence ID" value="CAD7227261.1"/>
    <property type="molecule type" value="Genomic_DNA"/>
</dbReference>
<feature type="compositionally biased region" description="Acidic residues" evidence="3">
    <location>
        <begin position="223"/>
        <end position="232"/>
    </location>
</feature>
<feature type="region of interest" description="Disordered" evidence="3">
    <location>
        <begin position="208"/>
        <end position="495"/>
    </location>
</feature>
<dbReference type="Pfam" id="PF01388">
    <property type="entry name" value="ARID"/>
    <property type="match status" value="1"/>
</dbReference>
<dbReference type="PROSITE" id="PS51184">
    <property type="entry name" value="JMJC"/>
    <property type="match status" value="1"/>
</dbReference>
<organism evidence="4">
    <name type="scientific">Cyprideis torosa</name>
    <dbReference type="NCBI Taxonomy" id="163714"/>
    <lineage>
        <taxon>Eukaryota</taxon>
        <taxon>Metazoa</taxon>
        <taxon>Ecdysozoa</taxon>
        <taxon>Arthropoda</taxon>
        <taxon>Crustacea</taxon>
        <taxon>Oligostraca</taxon>
        <taxon>Ostracoda</taxon>
        <taxon>Podocopa</taxon>
        <taxon>Podocopida</taxon>
        <taxon>Cytherocopina</taxon>
        <taxon>Cytheroidea</taxon>
        <taxon>Cytherideidae</taxon>
        <taxon>Cyprideis</taxon>
    </lineage>
</organism>
<dbReference type="Gene3D" id="1.10.150.60">
    <property type="entry name" value="ARID DNA-binding domain"/>
    <property type="match status" value="1"/>
</dbReference>
<dbReference type="GO" id="GO:0006338">
    <property type="term" value="P:chromatin remodeling"/>
    <property type="evidence" value="ECO:0007669"/>
    <property type="project" value="TreeGrafter"/>
</dbReference>
<evidence type="ECO:0000256" key="2">
    <source>
        <dbReference type="ARBA" id="ARBA00023242"/>
    </source>
</evidence>
<proteinExistence type="predicted"/>
<dbReference type="SMART" id="SM01014">
    <property type="entry name" value="ARID"/>
    <property type="match status" value="1"/>
</dbReference>
<reference evidence="4" key="1">
    <citation type="submission" date="2020-11" db="EMBL/GenBank/DDBJ databases">
        <authorList>
            <person name="Tran Van P."/>
        </authorList>
    </citation>
    <scope>NUCLEOTIDE SEQUENCE</scope>
</reference>
<feature type="region of interest" description="Disordered" evidence="3">
    <location>
        <begin position="113"/>
        <end position="176"/>
    </location>
</feature>
<dbReference type="SUPFAM" id="SSF51197">
    <property type="entry name" value="Clavaminate synthase-like"/>
    <property type="match status" value="1"/>
</dbReference>
<dbReference type="OrthoDB" id="8951118at2759"/>
<protein>
    <submittedName>
        <fullName evidence="4">Uncharacterized protein</fullName>
    </submittedName>
</protein>
<dbReference type="Gene3D" id="2.60.120.650">
    <property type="entry name" value="Cupin"/>
    <property type="match status" value="1"/>
</dbReference>
<keyword evidence="2" id="KW-0539">Nucleus</keyword>
<dbReference type="InterPro" id="IPR001606">
    <property type="entry name" value="ARID_dom"/>
</dbReference>
<dbReference type="GO" id="GO:0010468">
    <property type="term" value="P:regulation of gene expression"/>
    <property type="evidence" value="ECO:0007669"/>
    <property type="project" value="TreeGrafter"/>
</dbReference>
<dbReference type="InterPro" id="IPR003347">
    <property type="entry name" value="JmjC_dom"/>
</dbReference>
<evidence type="ECO:0000256" key="1">
    <source>
        <dbReference type="ARBA" id="ARBA00004123"/>
    </source>
</evidence>
<feature type="compositionally biased region" description="Basic residues" evidence="3">
    <location>
        <begin position="475"/>
        <end position="484"/>
    </location>
</feature>
<feature type="compositionally biased region" description="Basic residues" evidence="3">
    <location>
        <begin position="310"/>
        <end position="319"/>
    </location>
</feature>
<dbReference type="SUPFAM" id="SSF46774">
    <property type="entry name" value="ARID-like"/>
    <property type="match status" value="1"/>
</dbReference>
<comment type="subcellular location">
    <subcellularLocation>
        <location evidence="1">Nucleus</location>
    </subcellularLocation>
</comment>
<evidence type="ECO:0000313" key="4">
    <source>
        <dbReference type="EMBL" id="CAD7227261.1"/>
    </source>
</evidence>
<dbReference type="GO" id="GO:0005634">
    <property type="term" value="C:nucleus"/>
    <property type="evidence" value="ECO:0007669"/>
    <property type="project" value="UniProtKB-SubCell"/>
</dbReference>
<dbReference type="PANTHER" id="PTHR10694:SF113">
    <property type="entry name" value="PROTEIN JUMONJI"/>
    <property type="match status" value="1"/>
</dbReference>
<feature type="region of interest" description="Disordered" evidence="3">
    <location>
        <begin position="41"/>
        <end position="90"/>
    </location>
</feature>
<gene>
    <name evidence="4" type="ORF">CTOB1V02_LOCUS5169</name>
</gene>
<evidence type="ECO:0000256" key="3">
    <source>
        <dbReference type="SAM" id="MobiDB-lite"/>
    </source>
</evidence>
<dbReference type="Pfam" id="PF02373">
    <property type="entry name" value="JmjC"/>
    <property type="match status" value="1"/>
</dbReference>
<feature type="compositionally biased region" description="Low complexity" evidence="3">
    <location>
        <begin position="419"/>
        <end position="428"/>
    </location>
</feature>
<dbReference type="SMART" id="SM00501">
    <property type="entry name" value="BRIGHT"/>
    <property type="match status" value="1"/>
</dbReference>
<dbReference type="GO" id="GO:0000785">
    <property type="term" value="C:chromatin"/>
    <property type="evidence" value="ECO:0007669"/>
    <property type="project" value="TreeGrafter"/>
</dbReference>
<sequence>MCDGLGLNAAPKGPTISKTIPLVQYVQYLTRKPFQAQRKYASNGIIPPPPPRGFGPRPSPSSPTGTCFEKGKRRAKKHTAPESFRPPIAPPNSFDLMDWVAHQNLPGYVAEDRFSPMESGLPNLAPEDSEKDTTQNDSASGPGPRTRSAGALAPDDVKGIPPPKRRPKTVLSKNQIHLRSKKISKKYASIAQKKLLLRSRRGRPKLMKKLRIDVTETPVQDGGEYDFEDENLEPPPPPSPRLLRSAPTEKKEPVIQTFKPYQRVKEAQSQLAESKKKGLAPENKYLPRALARLGFPEPRKNRPSVSAHSRLIKSKLKSKTNKEDEEQPGPPSSSQSTPRVSPKGPSSRPPRRTKERAATYLKLLGRAEVEPSPDDDDDWTTEAWSELTERAPVLGNGSADGGLVEPFPETETPSPPLLLSPEDTSPTPQRRKAPHLFPNSPTILPEPKTSDTKKNSETNQASTSSAKEKPTTVVKTKKTKKLVSKRFQSESSAPRELTAAQKLVIEYQKERLIRDATEQILKKNKKPLAKSSSTSQFDKLKRSAKLQKDADRAVAEIELEHAGDSWLSEEEKKALISSDTRSLDGSSVLNYVYIPQSLVEKFSIPSPTPLKPSLDQMTKPVEYFEDEGRKSNYGVLHIHPPKYSAAEMRFSPNEDVRFRAHEQYIHKLYMRHGPSVRETLAIRRLLPSAEQAKDPPKVGNVQVDLPLLFKSIRSAGGFNSLHNKNNWGKVAASMNITPNAHDKCSKLENIYLSYILAYDACSEDERAEELRKIDQEFSRLEKSFRDGGEDLNDWLECVVRGKTISLNEFSRIARNVQFLQFRSSSPSVSQVEDAYFSVLTKRDKHVVVNIGSLDCGDFNIGFPTKGVHPAVRCPWNLKNIAHSPDSKLRSLGSVMNVTNPTLHFGMMFSTSCLYKDPHSLPWVEYHHGGAPKIWYSIPSSQEGKLRSLIQNLSPNLFPDSTSPLWLKSDTIMVPLEELRRAGIQFCRIVQHPGEMVVILPGTFISSVSTGFGVTESVYFAPKKWLHDVAERAFEILHDCREPSLFGWDQLLFSIAEDPSSTDEDINIIFPKLCRVIDNELTYRARLERREVFSASGTFASPSSGNTAHGEADAWEWECEKCNKTLFLGRVLRKRPGLRQITCTFHASENLDTRAWRRTSELEFQVFKTNAEMGTLVRKLSVKDIHSIQAEEE</sequence>